<proteinExistence type="predicted"/>
<dbReference type="Pfam" id="PF00999">
    <property type="entry name" value="Na_H_Exchanger"/>
    <property type="match status" value="1"/>
</dbReference>
<dbReference type="GO" id="GO:0015297">
    <property type="term" value="F:antiporter activity"/>
    <property type="evidence" value="ECO:0007669"/>
    <property type="project" value="UniProtKB-KW"/>
</dbReference>
<organism evidence="12 13">
    <name type="scientific">Aliidiomarina haloalkalitolerans</name>
    <dbReference type="NCBI Taxonomy" id="859059"/>
    <lineage>
        <taxon>Bacteria</taxon>
        <taxon>Pseudomonadati</taxon>
        <taxon>Pseudomonadota</taxon>
        <taxon>Gammaproteobacteria</taxon>
        <taxon>Alteromonadales</taxon>
        <taxon>Idiomarinaceae</taxon>
        <taxon>Aliidiomarina</taxon>
    </lineage>
</organism>
<dbReference type="NCBIfam" id="NF003714">
    <property type="entry name" value="PRK05326.1-1"/>
    <property type="match status" value="1"/>
</dbReference>
<dbReference type="PANTHER" id="PTHR32507:SF7">
    <property type="entry name" value="K(+)_H(+) ANTIPORTER NHAP2"/>
    <property type="match status" value="1"/>
</dbReference>
<accession>A0A432VQB4</accession>
<reference evidence="12 13" key="1">
    <citation type="journal article" date="2011" name="Front. Microbiol.">
        <title>Genomic signatures of strain selection and enhancement in Bacillus atrophaeus var. globigii, a historical biowarfare simulant.</title>
        <authorList>
            <person name="Gibbons H.S."/>
            <person name="Broomall S.M."/>
            <person name="McNew L.A."/>
            <person name="Daligault H."/>
            <person name="Chapman C."/>
            <person name="Bruce D."/>
            <person name="Karavis M."/>
            <person name="Krepps M."/>
            <person name="McGregor P.A."/>
            <person name="Hong C."/>
            <person name="Park K.H."/>
            <person name="Akmal A."/>
            <person name="Feldman A."/>
            <person name="Lin J.S."/>
            <person name="Chang W.E."/>
            <person name="Higgs B.W."/>
            <person name="Demirev P."/>
            <person name="Lindquist J."/>
            <person name="Liem A."/>
            <person name="Fochler E."/>
            <person name="Read T.D."/>
            <person name="Tapia R."/>
            <person name="Johnson S."/>
            <person name="Bishop-Lilly K.A."/>
            <person name="Detter C."/>
            <person name="Han C."/>
            <person name="Sozhamannan S."/>
            <person name="Rosenzweig C.N."/>
            <person name="Skowronski E.W."/>
        </authorList>
    </citation>
    <scope>NUCLEOTIDE SEQUENCE [LARGE SCALE GENOMIC DNA]</scope>
    <source>
        <strain evidence="12 13">AK5</strain>
    </source>
</reference>
<dbReference type="RefSeq" id="WP_126794120.1">
    <property type="nucleotide sequence ID" value="NZ_PIPI01000009.1"/>
</dbReference>
<name>A0A432VQB4_9GAMM</name>
<evidence type="ECO:0000256" key="6">
    <source>
        <dbReference type="ARBA" id="ARBA00022692"/>
    </source>
</evidence>
<feature type="transmembrane region" description="Helical" evidence="10">
    <location>
        <begin position="273"/>
        <end position="292"/>
    </location>
</feature>
<keyword evidence="7 10" id="KW-1133">Transmembrane helix</keyword>
<feature type="transmembrane region" description="Helical" evidence="10">
    <location>
        <begin position="334"/>
        <end position="356"/>
    </location>
</feature>
<comment type="caution">
    <text evidence="12">The sequence shown here is derived from an EMBL/GenBank/DDBJ whole genome shotgun (WGS) entry which is preliminary data.</text>
</comment>
<evidence type="ECO:0000256" key="7">
    <source>
        <dbReference type="ARBA" id="ARBA00022989"/>
    </source>
</evidence>
<keyword evidence="5" id="KW-0630">Potassium</keyword>
<keyword evidence="8" id="KW-0406">Ion transport</keyword>
<feature type="transmembrane region" description="Helical" evidence="10">
    <location>
        <begin position="362"/>
        <end position="382"/>
    </location>
</feature>
<dbReference type="GO" id="GO:1902600">
    <property type="term" value="P:proton transmembrane transport"/>
    <property type="evidence" value="ECO:0007669"/>
    <property type="project" value="InterPro"/>
</dbReference>
<dbReference type="GO" id="GO:0005886">
    <property type="term" value="C:plasma membrane"/>
    <property type="evidence" value="ECO:0007669"/>
    <property type="project" value="UniProtKB-SubCell"/>
</dbReference>
<evidence type="ECO:0000313" key="12">
    <source>
        <dbReference type="EMBL" id="RUO18379.1"/>
    </source>
</evidence>
<dbReference type="InterPro" id="IPR038770">
    <property type="entry name" value="Na+/solute_symporter_sf"/>
</dbReference>
<protein>
    <submittedName>
        <fullName evidence="12">Potassium/proton antiporter</fullName>
    </submittedName>
</protein>
<sequence length="580" mass="62981">MEAVNLLILIAGAMLFISIVAVQFSVRVGAPLLLVFLSVGMLAGEEGLLGLSFNNPDMALLIGSVALVIILFDGGLRTHPERFRVALAPAAMLASIGVVITCAVTGVAAAYLFGFSWIEGLLLGAILSSTDAAAVFSIFQSQKLRIKERVAATLEIESGSNDPMAVMLTVTLVSVLAQPDLPLGWGVIAVFLQQAIVGAVFGYLGGRLFVLTCRKLNLHISFFPLLAIAGSILVFGLTANLGGSGFLAVYLMGYLVGNAKLPQVMHILRVHDGLAWLSQIVMFLMLGLLMTPSSVVEVLLPALALAVVLIFVARPIAVFISLAPFRFPWRDQIFISWVGLRGAVPIVLALFPWIAGLENQQLYFEIAFVVVLVSLVVQGWSISFTARKMGLEIPPEPEPDSRTPIELIRADDVMEVAVFKITEDSLAVEHFWHEINLPREADFVGVVRDGQWLRSSNNPQILAGDHLMVLTRAADVAKISEVLASSGSDKRVNRKSFFGDFVLNADITLADLSGFYVIPEDAYEDLNTDIRSIFHRRFHRRVVIGDHIVLGNLMFTVREVADDGVILKVGVKVIEQTKSV</sequence>
<dbReference type="SUPFAM" id="SSF116726">
    <property type="entry name" value="TrkA C-terminal domain-like"/>
    <property type="match status" value="1"/>
</dbReference>
<dbReference type="PANTHER" id="PTHR32507">
    <property type="entry name" value="NA(+)/H(+) ANTIPORTER 1"/>
    <property type="match status" value="1"/>
</dbReference>
<dbReference type="InterPro" id="IPR006153">
    <property type="entry name" value="Cation/H_exchanger_TM"/>
</dbReference>
<feature type="transmembrane region" description="Helical" evidence="10">
    <location>
        <begin position="216"/>
        <end position="237"/>
    </location>
</feature>
<keyword evidence="6 10" id="KW-0812">Transmembrane</keyword>
<feature type="transmembrane region" description="Helical" evidence="10">
    <location>
        <begin position="6"/>
        <end position="26"/>
    </location>
</feature>
<evidence type="ECO:0000256" key="5">
    <source>
        <dbReference type="ARBA" id="ARBA00022538"/>
    </source>
</evidence>
<dbReference type="OrthoDB" id="9810759at2"/>
<dbReference type="EMBL" id="PIPI01000009">
    <property type="protein sequence ID" value="RUO18379.1"/>
    <property type="molecule type" value="Genomic_DNA"/>
</dbReference>
<evidence type="ECO:0000259" key="11">
    <source>
        <dbReference type="PROSITE" id="PS51202"/>
    </source>
</evidence>
<dbReference type="GO" id="GO:0006813">
    <property type="term" value="P:potassium ion transport"/>
    <property type="evidence" value="ECO:0007669"/>
    <property type="project" value="UniProtKB-KW"/>
</dbReference>
<dbReference type="Gene3D" id="1.20.1530.20">
    <property type="match status" value="1"/>
</dbReference>
<dbReference type="NCBIfam" id="NF003716">
    <property type="entry name" value="PRK05326.1-3"/>
    <property type="match status" value="1"/>
</dbReference>
<feature type="transmembrane region" description="Helical" evidence="10">
    <location>
        <begin position="183"/>
        <end position="204"/>
    </location>
</feature>
<dbReference type="GO" id="GO:0008324">
    <property type="term" value="F:monoatomic cation transmembrane transporter activity"/>
    <property type="evidence" value="ECO:0007669"/>
    <property type="project" value="InterPro"/>
</dbReference>
<dbReference type="Gene3D" id="3.30.70.1450">
    <property type="entry name" value="Regulator of K+ conductance, C-terminal domain"/>
    <property type="match status" value="1"/>
</dbReference>
<dbReference type="AlphaFoldDB" id="A0A432VQB4"/>
<evidence type="ECO:0000256" key="8">
    <source>
        <dbReference type="ARBA" id="ARBA00023065"/>
    </source>
</evidence>
<evidence type="ECO:0000256" key="4">
    <source>
        <dbReference type="ARBA" id="ARBA00022475"/>
    </source>
</evidence>
<dbReference type="InterPro" id="IPR006037">
    <property type="entry name" value="RCK_C"/>
</dbReference>
<gene>
    <name evidence="12" type="ORF">CWE06_11015</name>
</gene>
<evidence type="ECO:0000256" key="9">
    <source>
        <dbReference type="ARBA" id="ARBA00023136"/>
    </source>
</evidence>
<dbReference type="Proteomes" id="UP000288212">
    <property type="component" value="Unassembled WGS sequence"/>
</dbReference>
<dbReference type="PROSITE" id="PS51202">
    <property type="entry name" value="RCK_C"/>
    <property type="match status" value="1"/>
</dbReference>
<keyword evidence="9 10" id="KW-0472">Membrane</keyword>
<feature type="transmembrane region" description="Helical" evidence="10">
    <location>
        <begin position="88"/>
        <end position="114"/>
    </location>
</feature>
<evidence type="ECO:0000256" key="3">
    <source>
        <dbReference type="ARBA" id="ARBA00022449"/>
    </source>
</evidence>
<evidence type="ECO:0000256" key="10">
    <source>
        <dbReference type="SAM" id="Phobius"/>
    </source>
</evidence>
<feature type="transmembrane region" description="Helical" evidence="10">
    <location>
        <begin position="59"/>
        <end position="76"/>
    </location>
</feature>
<keyword evidence="2" id="KW-0813">Transport</keyword>
<feature type="domain" description="RCK C-terminal" evidence="11">
    <location>
        <begin position="403"/>
        <end position="485"/>
    </location>
</feature>
<dbReference type="NCBIfam" id="NF003715">
    <property type="entry name" value="PRK05326.1-2"/>
    <property type="match status" value="1"/>
</dbReference>
<keyword evidence="5" id="KW-0633">Potassium transport</keyword>
<evidence type="ECO:0000256" key="2">
    <source>
        <dbReference type="ARBA" id="ARBA00022448"/>
    </source>
</evidence>
<comment type="subcellular location">
    <subcellularLocation>
        <location evidence="1">Cell membrane</location>
        <topology evidence="1">Multi-pass membrane protein</topology>
    </subcellularLocation>
</comment>
<feature type="transmembrane region" description="Helical" evidence="10">
    <location>
        <begin position="33"/>
        <end position="53"/>
    </location>
</feature>
<evidence type="ECO:0000256" key="1">
    <source>
        <dbReference type="ARBA" id="ARBA00004651"/>
    </source>
</evidence>
<evidence type="ECO:0000313" key="13">
    <source>
        <dbReference type="Proteomes" id="UP000288212"/>
    </source>
</evidence>
<keyword evidence="4" id="KW-1003">Cell membrane</keyword>
<feature type="transmembrane region" description="Helical" evidence="10">
    <location>
        <begin position="120"/>
        <end position="139"/>
    </location>
</feature>
<keyword evidence="13" id="KW-1185">Reference proteome</keyword>
<dbReference type="InterPro" id="IPR036721">
    <property type="entry name" value="RCK_C_sf"/>
</dbReference>
<feature type="transmembrane region" description="Helical" evidence="10">
    <location>
        <begin position="298"/>
        <end position="322"/>
    </location>
</feature>
<keyword evidence="3" id="KW-0050">Antiport</keyword>